<dbReference type="GO" id="GO:0006520">
    <property type="term" value="P:amino acid metabolic process"/>
    <property type="evidence" value="ECO:0007669"/>
    <property type="project" value="UniProtKB-ARBA"/>
</dbReference>
<organism evidence="1 2">
    <name type="scientific">Naganishia liquefaciens</name>
    <dbReference type="NCBI Taxonomy" id="104408"/>
    <lineage>
        <taxon>Eukaryota</taxon>
        <taxon>Fungi</taxon>
        <taxon>Dikarya</taxon>
        <taxon>Basidiomycota</taxon>
        <taxon>Agaricomycotina</taxon>
        <taxon>Tremellomycetes</taxon>
        <taxon>Filobasidiales</taxon>
        <taxon>Filobasidiaceae</taxon>
        <taxon>Naganishia</taxon>
    </lineage>
</organism>
<dbReference type="PANTHER" id="PTHR31131:SF6">
    <property type="entry name" value="CASTOR ACT DOMAIN-CONTAINING PROTEIN"/>
    <property type="match status" value="1"/>
</dbReference>
<dbReference type="InterPro" id="IPR045865">
    <property type="entry name" value="ACT-like_dom_sf"/>
</dbReference>
<comment type="caution">
    <text evidence="1">The sequence shown here is derived from an EMBL/GenBank/DDBJ whole genome shotgun (WGS) entry which is preliminary data.</text>
</comment>
<dbReference type="GO" id="GO:0046394">
    <property type="term" value="P:carboxylic acid biosynthetic process"/>
    <property type="evidence" value="ECO:0007669"/>
    <property type="project" value="UniProtKB-ARBA"/>
</dbReference>
<evidence type="ECO:0000313" key="2">
    <source>
        <dbReference type="Proteomes" id="UP000620104"/>
    </source>
</evidence>
<reference evidence="1" key="1">
    <citation type="submission" date="2020-07" db="EMBL/GenBank/DDBJ databases">
        <title>Draft Genome Sequence of a Deep-Sea Yeast, Naganishia (Cryptococcus) liquefaciens strain N6.</title>
        <authorList>
            <person name="Han Y.W."/>
            <person name="Kajitani R."/>
            <person name="Morimoto H."/>
            <person name="Parhat M."/>
            <person name="Tsubouchi H."/>
            <person name="Bakenova O."/>
            <person name="Ogata M."/>
            <person name="Argunhan B."/>
            <person name="Aoki R."/>
            <person name="Kajiwara S."/>
            <person name="Itoh T."/>
            <person name="Iwasaki H."/>
        </authorList>
    </citation>
    <scope>NUCLEOTIDE SEQUENCE</scope>
    <source>
        <strain evidence="1">N6</strain>
    </source>
</reference>
<dbReference type="SUPFAM" id="SSF55021">
    <property type="entry name" value="ACT-like"/>
    <property type="match status" value="1"/>
</dbReference>
<accession>A0A8H3TTH1</accession>
<evidence type="ECO:0000313" key="1">
    <source>
        <dbReference type="EMBL" id="GHJ86370.1"/>
    </source>
</evidence>
<dbReference type="Proteomes" id="UP000620104">
    <property type="component" value="Unassembled WGS sequence"/>
</dbReference>
<dbReference type="AlphaFoldDB" id="A0A8H3TTH1"/>
<dbReference type="Gene3D" id="3.30.2130.10">
    <property type="entry name" value="VC0802-like"/>
    <property type="match status" value="1"/>
</dbReference>
<dbReference type="InterPro" id="IPR051719">
    <property type="entry name" value="CASTOR_mTORC1"/>
</dbReference>
<dbReference type="EMBL" id="BLZA01000018">
    <property type="protein sequence ID" value="GHJ86370.1"/>
    <property type="molecule type" value="Genomic_DNA"/>
</dbReference>
<protein>
    <recommendedName>
        <fullName evidence="3">CASTOR ACT domain-containing protein</fullName>
    </recommendedName>
</protein>
<proteinExistence type="predicted"/>
<gene>
    <name evidence="1" type="ORF">NliqN6_2772</name>
</gene>
<dbReference type="PANTHER" id="PTHR31131">
    <property type="entry name" value="CHROMOSOME 1, WHOLE GENOME SHOTGUN SEQUENCE"/>
    <property type="match status" value="1"/>
</dbReference>
<keyword evidence="2" id="KW-1185">Reference proteome</keyword>
<evidence type="ECO:0008006" key="3">
    <source>
        <dbReference type="Google" id="ProtNLM"/>
    </source>
</evidence>
<dbReference type="OrthoDB" id="58529at2759"/>
<sequence>MTLTLTIQTLPTPIRIVSLLLSPQLHPLSEAVLNWLITFAPRQSPEFFALVSDDVEVCVYASSRMVDALMDHVEGWNVAIGAGAWIEVHDEKWSVLQMDAGDASEELDSSVHLVTASLADAGIRCKYRSSYYADFILVADEQLEKTIALVRVHGWTVDTNLSTPRTPSPPISPHLPAARQARYSTSSLPITNEWITYTDTPARPRKKRPHTADEVVAFGKRVLEEEEMQKAFQTVEIRDDSAEVTRLEGDDDEAKDDAIASLASSGILPATMAVSIITNPVSTTTTDGSADSTTHSLMPDVSNSIIPRLIFRPKVSAPPSKIAVIGLNNATVRQWEHRLHVFLLFPSTDQTRLPSSLTSAPTAVDEKGERPFVACIRTEEGTSLATEIPIVQSLFPDLEERQALVQSGGELGMFDSDDDTDAANESFGRDRSTAWSARSRRAMTMSDSGYGSAFSTPWIDAEETPLSSGLGALDALNDASTDERLGKREPERGVKRCVQLDLRSGIEQVGEGGAGSDAELEQTRLIARINGRLQRQGIGLLYATTYRSATIMVESGYLAEAQRIVNEVVHELDER</sequence>
<name>A0A8H3TTH1_9TREE</name>